<organism evidence="1 2">
    <name type="scientific">Manihot esculenta</name>
    <name type="common">Cassava</name>
    <name type="synonym">Jatropha manihot</name>
    <dbReference type="NCBI Taxonomy" id="3983"/>
    <lineage>
        <taxon>Eukaryota</taxon>
        <taxon>Viridiplantae</taxon>
        <taxon>Streptophyta</taxon>
        <taxon>Embryophyta</taxon>
        <taxon>Tracheophyta</taxon>
        <taxon>Spermatophyta</taxon>
        <taxon>Magnoliopsida</taxon>
        <taxon>eudicotyledons</taxon>
        <taxon>Gunneridae</taxon>
        <taxon>Pentapetalae</taxon>
        <taxon>rosids</taxon>
        <taxon>fabids</taxon>
        <taxon>Malpighiales</taxon>
        <taxon>Euphorbiaceae</taxon>
        <taxon>Crotonoideae</taxon>
        <taxon>Manihoteae</taxon>
        <taxon>Manihot</taxon>
    </lineage>
</organism>
<accession>A0ACB7GEL7</accession>
<evidence type="ECO:0000313" key="1">
    <source>
        <dbReference type="EMBL" id="KAG8638667.1"/>
    </source>
</evidence>
<reference evidence="2" key="1">
    <citation type="journal article" date="2016" name="Nat. Biotechnol.">
        <title>Sequencing wild and cultivated cassava and related species reveals extensive interspecific hybridization and genetic diversity.</title>
        <authorList>
            <person name="Bredeson J.V."/>
            <person name="Lyons J.B."/>
            <person name="Prochnik S.E."/>
            <person name="Wu G.A."/>
            <person name="Ha C.M."/>
            <person name="Edsinger-Gonzales E."/>
            <person name="Grimwood J."/>
            <person name="Schmutz J."/>
            <person name="Rabbi I.Y."/>
            <person name="Egesi C."/>
            <person name="Nauluvula P."/>
            <person name="Lebot V."/>
            <person name="Ndunguru J."/>
            <person name="Mkamilo G."/>
            <person name="Bart R.S."/>
            <person name="Setter T.L."/>
            <person name="Gleadow R.M."/>
            <person name="Kulakow P."/>
            <person name="Ferguson M.E."/>
            <person name="Rounsley S."/>
            <person name="Rokhsar D.S."/>
        </authorList>
    </citation>
    <scope>NUCLEOTIDE SEQUENCE [LARGE SCALE GENOMIC DNA]</scope>
    <source>
        <strain evidence="2">cv. AM560-2</strain>
    </source>
</reference>
<protein>
    <submittedName>
        <fullName evidence="1">Uncharacterized protein</fullName>
    </submittedName>
</protein>
<name>A0ACB7GEL7_MANES</name>
<keyword evidence="2" id="KW-1185">Reference proteome</keyword>
<proteinExistence type="predicted"/>
<gene>
    <name evidence="1" type="ORF">MANES_14G051101v8</name>
</gene>
<dbReference type="Proteomes" id="UP000091857">
    <property type="component" value="Chromosome 14"/>
</dbReference>
<comment type="caution">
    <text evidence="1">The sequence shown here is derived from an EMBL/GenBank/DDBJ whole genome shotgun (WGS) entry which is preliminary data.</text>
</comment>
<evidence type="ECO:0000313" key="2">
    <source>
        <dbReference type="Proteomes" id="UP000091857"/>
    </source>
</evidence>
<dbReference type="EMBL" id="CM004400">
    <property type="protein sequence ID" value="KAG8638667.1"/>
    <property type="molecule type" value="Genomic_DNA"/>
</dbReference>
<sequence length="250" mass="28790">MNQKIDSANKTNNNKKKKSEFEFCKVCNLNQEQGHRHKYFPSHKKSLSSFLSRFQSKLVDIRFFLKNPSVLRREHASRNRFWCVFCDTDIHEIDSSFACANAINHLASEDHAKNLKHFLWKYGGEMNHMDTYRILEADITKWEKKCKSLENEAASSNGSNMLQVGPSNDIQNELNHKYRNNFESYSFDPTKSNISNGVMPLLYFTNKNQISHSELSAVTKVGSIVHDTVSSIPADVWNSNDLTGMNNLFI</sequence>